<accession>A0AA40BI73</accession>
<evidence type="ECO:0000313" key="1">
    <source>
        <dbReference type="EMBL" id="KAK0734709.1"/>
    </source>
</evidence>
<protein>
    <submittedName>
        <fullName evidence="1">Uncharacterized protein</fullName>
    </submittedName>
</protein>
<sequence length="160" mass="17722">MVTSDNHEAAKLAAVKVYSAPIKGTVPFRLATCSWRCGLYYVLNDKSRDHQGWIQDTFDLFCGRGGAEPDAQLAPLATRTFIADPGTADAGREALKKRWLTPAAARPTQEAFATDRKAIVVTTDEIVHRFERYGSALLATRHMLLSKTCRHRHKTCGFDG</sequence>
<comment type="caution">
    <text evidence="1">The sequence shown here is derived from an EMBL/GenBank/DDBJ whole genome shotgun (WGS) entry which is preliminary data.</text>
</comment>
<organism evidence="1 2">
    <name type="scientific">Lasiosphaeria miniovina</name>
    <dbReference type="NCBI Taxonomy" id="1954250"/>
    <lineage>
        <taxon>Eukaryota</taxon>
        <taxon>Fungi</taxon>
        <taxon>Dikarya</taxon>
        <taxon>Ascomycota</taxon>
        <taxon>Pezizomycotina</taxon>
        <taxon>Sordariomycetes</taxon>
        <taxon>Sordariomycetidae</taxon>
        <taxon>Sordariales</taxon>
        <taxon>Lasiosphaeriaceae</taxon>
        <taxon>Lasiosphaeria</taxon>
    </lineage>
</organism>
<reference evidence="1" key="1">
    <citation type="submission" date="2023-06" db="EMBL/GenBank/DDBJ databases">
        <title>Genome-scale phylogeny and comparative genomics of the fungal order Sordariales.</title>
        <authorList>
            <consortium name="Lawrence Berkeley National Laboratory"/>
            <person name="Hensen N."/>
            <person name="Bonometti L."/>
            <person name="Westerberg I."/>
            <person name="Brannstrom I.O."/>
            <person name="Guillou S."/>
            <person name="Cros-Aarteil S."/>
            <person name="Calhoun S."/>
            <person name="Haridas S."/>
            <person name="Kuo A."/>
            <person name="Mondo S."/>
            <person name="Pangilinan J."/>
            <person name="Riley R."/>
            <person name="LaButti K."/>
            <person name="Andreopoulos B."/>
            <person name="Lipzen A."/>
            <person name="Chen C."/>
            <person name="Yanf M."/>
            <person name="Daum C."/>
            <person name="Ng V."/>
            <person name="Clum A."/>
            <person name="Steindorff A."/>
            <person name="Ohm R."/>
            <person name="Martin F."/>
            <person name="Silar P."/>
            <person name="Natvig D."/>
            <person name="Lalanne C."/>
            <person name="Gautier V."/>
            <person name="Ament-velasquez S.L."/>
            <person name="Kruys A."/>
            <person name="Hutchinson M.I."/>
            <person name="Powell A.J."/>
            <person name="Barry K."/>
            <person name="Miller A.N."/>
            <person name="Grigoriev I.V."/>
            <person name="Debuchy R."/>
            <person name="Gladieux P."/>
            <person name="Thoren M.H."/>
            <person name="Johannesson H."/>
        </authorList>
    </citation>
    <scope>NUCLEOTIDE SEQUENCE</scope>
    <source>
        <strain evidence="1">SMH2392-1A</strain>
    </source>
</reference>
<dbReference type="EMBL" id="JAUIRO010000001">
    <property type="protein sequence ID" value="KAK0734709.1"/>
    <property type="molecule type" value="Genomic_DNA"/>
</dbReference>
<dbReference type="RefSeq" id="XP_060303586.1">
    <property type="nucleotide sequence ID" value="XM_060439254.1"/>
</dbReference>
<proteinExistence type="predicted"/>
<keyword evidence="2" id="KW-1185">Reference proteome</keyword>
<evidence type="ECO:0000313" key="2">
    <source>
        <dbReference type="Proteomes" id="UP001172101"/>
    </source>
</evidence>
<dbReference type="GeneID" id="85322524"/>
<dbReference type="AlphaFoldDB" id="A0AA40BI73"/>
<gene>
    <name evidence="1" type="ORF">B0T26DRAFT_670965</name>
</gene>
<name>A0AA40BI73_9PEZI</name>
<dbReference type="Proteomes" id="UP001172101">
    <property type="component" value="Unassembled WGS sequence"/>
</dbReference>